<feature type="transmembrane region" description="Helical" evidence="1">
    <location>
        <begin position="39"/>
        <end position="58"/>
    </location>
</feature>
<feature type="transmembrane region" description="Helical" evidence="1">
    <location>
        <begin position="213"/>
        <end position="234"/>
    </location>
</feature>
<sequence>MVTTYWMYDAIIYIYALSLLFYFSDFVGTNRSAKRMGTGLLLFVWVLQTLFLAVKLVSTKEVPLLSVLEFMFLLSWLLVTISLLISLFFKIEYIVFIVNVIGFAVLLLNLFSNPIGEQRLEHWEIVQEILILHVAFAICSFAAFTLGSIFSGMYLYLHRKLKDKKWTDSVRRLPSLEKMDRYANLSLMIGTPLLILSLAVAISSVYVEGKLELMFDVKVILTLAATVCYVYYFIKRISHRHTGYIMARWALLSYALLLINFSVNSFSTFHHWIWE</sequence>
<dbReference type="PANTHER" id="PTHR38034">
    <property type="entry name" value="INNER MEMBRANE PROTEIN YPJD"/>
    <property type="match status" value="1"/>
</dbReference>
<feature type="transmembrane region" description="Helical" evidence="1">
    <location>
        <begin position="64"/>
        <end position="86"/>
    </location>
</feature>
<feature type="transmembrane region" description="Helical" evidence="1">
    <location>
        <begin position="131"/>
        <end position="157"/>
    </location>
</feature>
<evidence type="ECO:0000259" key="2">
    <source>
        <dbReference type="Pfam" id="PF01578"/>
    </source>
</evidence>
<accession>A0A1T2XKI8</accession>
<dbReference type="Proteomes" id="UP000190188">
    <property type="component" value="Unassembled WGS sequence"/>
</dbReference>
<feature type="transmembrane region" description="Helical" evidence="1">
    <location>
        <begin position="246"/>
        <end position="266"/>
    </location>
</feature>
<dbReference type="AlphaFoldDB" id="A0A1T2XKI8"/>
<keyword evidence="4" id="KW-1185">Reference proteome</keyword>
<evidence type="ECO:0000313" key="4">
    <source>
        <dbReference type="Proteomes" id="UP000190188"/>
    </source>
</evidence>
<name>A0A1T2XKI8_9BACL</name>
<dbReference type="OrthoDB" id="2417400at2"/>
<feature type="transmembrane region" description="Helical" evidence="1">
    <location>
        <begin position="6"/>
        <end position="27"/>
    </location>
</feature>
<reference evidence="3 4" key="1">
    <citation type="submission" date="2017-01" db="EMBL/GenBank/DDBJ databases">
        <title>Genome analysis of Paenibacillus selenitrireducens ES3-24.</title>
        <authorList>
            <person name="Xu D."/>
            <person name="Yao R."/>
            <person name="Zheng S."/>
        </authorList>
    </citation>
    <scope>NUCLEOTIDE SEQUENCE [LARGE SCALE GENOMIC DNA]</scope>
    <source>
        <strain evidence="3 4">ES3-24</strain>
    </source>
</reference>
<keyword evidence="1" id="KW-1133">Transmembrane helix</keyword>
<evidence type="ECO:0000313" key="3">
    <source>
        <dbReference type="EMBL" id="OPA80328.1"/>
    </source>
</evidence>
<feature type="transmembrane region" description="Helical" evidence="1">
    <location>
        <begin position="93"/>
        <end position="111"/>
    </location>
</feature>
<dbReference type="STRING" id="1324314.BVG16_06230"/>
<dbReference type="EMBL" id="MSZX01000002">
    <property type="protein sequence ID" value="OPA80328.1"/>
    <property type="molecule type" value="Genomic_DNA"/>
</dbReference>
<comment type="caution">
    <text evidence="3">The sequence shown here is derived from an EMBL/GenBank/DDBJ whole genome shotgun (WGS) entry which is preliminary data.</text>
</comment>
<dbReference type="GO" id="GO:0017004">
    <property type="term" value="P:cytochrome complex assembly"/>
    <property type="evidence" value="ECO:0007669"/>
    <property type="project" value="InterPro"/>
</dbReference>
<dbReference type="InterPro" id="IPR052372">
    <property type="entry name" value="YpjD/HemX"/>
</dbReference>
<keyword evidence="1" id="KW-0472">Membrane</keyword>
<feature type="transmembrane region" description="Helical" evidence="1">
    <location>
        <begin position="182"/>
        <end position="207"/>
    </location>
</feature>
<dbReference type="PANTHER" id="PTHR38034:SF1">
    <property type="entry name" value="INNER MEMBRANE PROTEIN YPJD"/>
    <property type="match status" value="1"/>
</dbReference>
<feature type="domain" description="Cytochrome c assembly protein" evidence="2">
    <location>
        <begin position="66"/>
        <end position="269"/>
    </location>
</feature>
<dbReference type="InterPro" id="IPR002541">
    <property type="entry name" value="Cyt_c_assembly"/>
</dbReference>
<protein>
    <submittedName>
        <fullName evidence="3">Cytochrome C assembly protein</fullName>
    </submittedName>
</protein>
<dbReference type="Pfam" id="PF01578">
    <property type="entry name" value="Cytochrom_C_asm"/>
    <property type="match status" value="1"/>
</dbReference>
<evidence type="ECO:0000256" key="1">
    <source>
        <dbReference type="SAM" id="Phobius"/>
    </source>
</evidence>
<organism evidence="3 4">
    <name type="scientific">Paenibacillus selenitireducens</name>
    <dbReference type="NCBI Taxonomy" id="1324314"/>
    <lineage>
        <taxon>Bacteria</taxon>
        <taxon>Bacillati</taxon>
        <taxon>Bacillota</taxon>
        <taxon>Bacilli</taxon>
        <taxon>Bacillales</taxon>
        <taxon>Paenibacillaceae</taxon>
        <taxon>Paenibacillus</taxon>
    </lineage>
</organism>
<proteinExistence type="predicted"/>
<dbReference type="GO" id="GO:0020037">
    <property type="term" value="F:heme binding"/>
    <property type="evidence" value="ECO:0007669"/>
    <property type="project" value="InterPro"/>
</dbReference>
<gene>
    <name evidence="3" type="ORF">BVG16_06230</name>
</gene>
<dbReference type="RefSeq" id="WP_078497678.1">
    <property type="nucleotide sequence ID" value="NZ_MSZX01000002.1"/>
</dbReference>
<keyword evidence="1" id="KW-0812">Transmembrane</keyword>